<evidence type="ECO:0000259" key="13">
    <source>
        <dbReference type="PROSITE" id="PS50109"/>
    </source>
</evidence>
<dbReference type="InterPro" id="IPR005467">
    <property type="entry name" value="His_kinase_dom"/>
</dbReference>
<evidence type="ECO:0000256" key="6">
    <source>
        <dbReference type="ARBA" id="ARBA00022741"/>
    </source>
</evidence>
<keyword evidence="11 12" id="KW-0472">Membrane</keyword>
<dbReference type="SMART" id="SM00387">
    <property type="entry name" value="HATPase_c"/>
    <property type="match status" value="1"/>
</dbReference>
<dbReference type="InterPro" id="IPR004358">
    <property type="entry name" value="Sig_transdc_His_kin-like_C"/>
</dbReference>
<keyword evidence="7" id="KW-0418">Kinase</keyword>
<dbReference type="Proteomes" id="UP000293347">
    <property type="component" value="Unassembled WGS sequence"/>
</dbReference>
<keyword evidence="16" id="KW-1185">Reference proteome</keyword>
<dbReference type="PANTHER" id="PTHR42878">
    <property type="entry name" value="TWO-COMPONENT HISTIDINE KINASE"/>
    <property type="match status" value="1"/>
</dbReference>
<evidence type="ECO:0000256" key="8">
    <source>
        <dbReference type="ARBA" id="ARBA00022840"/>
    </source>
</evidence>
<dbReference type="GO" id="GO:0007234">
    <property type="term" value="P:osmosensory signaling via phosphorelay pathway"/>
    <property type="evidence" value="ECO:0007669"/>
    <property type="project" value="TreeGrafter"/>
</dbReference>
<evidence type="ECO:0000256" key="5">
    <source>
        <dbReference type="ARBA" id="ARBA00022692"/>
    </source>
</evidence>
<evidence type="ECO:0000313" key="16">
    <source>
        <dbReference type="Proteomes" id="UP000293347"/>
    </source>
</evidence>
<keyword evidence="8" id="KW-0067">ATP-binding</keyword>
<evidence type="ECO:0000256" key="11">
    <source>
        <dbReference type="ARBA" id="ARBA00023136"/>
    </source>
</evidence>
<evidence type="ECO:0000256" key="12">
    <source>
        <dbReference type="SAM" id="Phobius"/>
    </source>
</evidence>
<keyword evidence="10" id="KW-0902">Two-component regulatory system</keyword>
<dbReference type="RefSeq" id="WP_131592908.1">
    <property type="nucleotide sequence ID" value="NZ_SJSL01000001.1"/>
</dbReference>
<dbReference type="AlphaFoldDB" id="A0A4V2MLP6"/>
<dbReference type="GO" id="GO:0016020">
    <property type="term" value="C:membrane"/>
    <property type="evidence" value="ECO:0007669"/>
    <property type="project" value="UniProtKB-SubCell"/>
</dbReference>
<feature type="transmembrane region" description="Helical" evidence="12">
    <location>
        <begin position="7"/>
        <end position="26"/>
    </location>
</feature>
<dbReference type="Pfam" id="PF13188">
    <property type="entry name" value="PAS_8"/>
    <property type="match status" value="1"/>
</dbReference>
<evidence type="ECO:0000259" key="14">
    <source>
        <dbReference type="PROSITE" id="PS50112"/>
    </source>
</evidence>
<proteinExistence type="predicted"/>
<dbReference type="Gene3D" id="6.10.340.10">
    <property type="match status" value="1"/>
</dbReference>
<keyword evidence="5 12" id="KW-0812">Transmembrane</keyword>
<dbReference type="PROSITE" id="PS50112">
    <property type="entry name" value="PAS"/>
    <property type="match status" value="1"/>
</dbReference>
<comment type="caution">
    <text evidence="15">The sequence shown here is derived from an EMBL/GenBank/DDBJ whole genome shotgun (WGS) entry which is preliminary data.</text>
</comment>
<comment type="subcellular location">
    <subcellularLocation>
        <location evidence="2">Membrane</location>
        <topology evidence="2">Multi-pass membrane protein</topology>
    </subcellularLocation>
</comment>
<organism evidence="15 16">
    <name type="scientific">Pedobacter psychroterrae</name>
    <dbReference type="NCBI Taxonomy" id="2530453"/>
    <lineage>
        <taxon>Bacteria</taxon>
        <taxon>Pseudomonadati</taxon>
        <taxon>Bacteroidota</taxon>
        <taxon>Sphingobacteriia</taxon>
        <taxon>Sphingobacteriales</taxon>
        <taxon>Sphingobacteriaceae</taxon>
        <taxon>Pedobacter</taxon>
    </lineage>
</organism>
<feature type="domain" description="Histidine kinase" evidence="13">
    <location>
        <begin position="226"/>
        <end position="435"/>
    </location>
</feature>
<dbReference type="InterPro" id="IPR036890">
    <property type="entry name" value="HATPase_C_sf"/>
</dbReference>
<evidence type="ECO:0000313" key="15">
    <source>
        <dbReference type="EMBL" id="TCD02867.1"/>
    </source>
</evidence>
<feature type="domain" description="PAS" evidence="14">
    <location>
        <begin position="109"/>
        <end position="156"/>
    </location>
</feature>
<keyword evidence="4" id="KW-0808">Transferase</keyword>
<keyword evidence="6" id="KW-0547">Nucleotide-binding</keyword>
<evidence type="ECO:0000256" key="4">
    <source>
        <dbReference type="ARBA" id="ARBA00022679"/>
    </source>
</evidence>
<dbReference type="PANTHER" id="PTHR42878:SF7">
    <property type="entry name" value="SENSOR HISTIDINE KINASE GLRK"/>
    <property type="match status" value="1"/>
</dbReference>
<dbReference type="GO" id="GO:0030295">
    <property type="term" value="F:protein kinase activator activity"/>
    <property type="evidence" value="ECO:0007669"/>
    <property type="project" value="TreeGrafter"/>
</dbReference>
<comment type="catalytic activity">
    <reaction evidence="1">
        <text>ATP + protein L-histidine = ADP + protein N-phospho-L-histidine.</text>
        <dbReference type="EC" id="2.7.13.3"/>
    </reaction>
</comment>
<dbReference type="NCBIfam" id="TIGR00229">
    <property type="entry name" value="sensory_box"/>
    <property type="match status" value="1"/>
</dbReference>
<dbReference type="Pfam" id="PF02518">
    <property type="entry name" value="HATPase_c"/>
    <property type="match status" value="1"/>
</dbReference>
<dbReference type="InterPro" id="IPR003594">
    <property type="entry name" value="HATPase_dom"/>
</dbReference>
<dbReference type="EC" id="2.7.13.3" evidence="3"/>
<protein>
    <recommendedName>
        <fullName evidence="3">histidine kinase</fullName>
        <ecNumber evidence="3">2.7.13.3</ecNumber>
    </recommendedName>
</protein>
<dbReference type="GO" id="GO:0004673">
    <property type="term" value="F:protein histidine kinase activity"/>
    <property type="evidence" value="ECO:0007669"/>
    <property type="project" value="UniProtKB-EC"/>
</dbReference>
<dbReference type="Gene3D" id="3.30.450.20">
    <property type="entry name" value="PAS domain"/>
    <property type="match status" value="1"/>
</dbReference>
<keyword evidence="9 12" id="KW-1133">Transmembrane helix</keyword>
<evidence type="ECO:0000256" key="1">
    <source>
        <dbReference type="ARBA" id="ARBA00000085"/>
    </source>
</evidence>
<evidence type="ECO:0000256" key="3">
    <source>
        <dbReference type="ARBA" id="ARBA00012438"/>
    </source>
</evidence>
<feature type="transmembrane region" description="Helical" evidence="12">
    <location>
        <begin position="32"/>
        <end position="51"/>
    </location>
</feature>
<dbReference type="InterPro" id="IPR035965">
    <property type="entry name" value="PAS-like_dom_sf"/>
</dbReference>
<dbReference type="GO" id="GO:0000156">
    <property type="term" value="F:phosphorelay response regulator activity"/>
    <property type="evidence" value="ECO:0007669"/>
    <property type="project" value="TreeGrafter"/>
</dbReference>
<gene>
    <name evidence="15" type="ORF">EZ437_02445</name>
</gene>
<dbReference type="PRINTS" id="PR00344">
    <property type="entry name" value="BCTRLSENSOR"/>
</dbReference>
<dbReference type="SUPFAM" id="SSF55874">
    <property type="entry name" value="ATPase domain of HSP90 chaperone/DNA topoisomerase II/histidine kinase"/>
    <property type="match status" value="1"/>
</dbReference>
<dbReference type="Gene3D" id="3.30.565.10">
    <property type="entry name" value="Histidine kinase-like ATPase, C-terminal domain"/>
    <property type="match status" value="1"/>
</dbReference>
<sequence>MKLKTKVLLSASLIHGIFICLLTVLYASNRNLFLVAEALTFVSMVFSFWLYRSIGKTFDTISSGIDTLKDKDFSAKLNDIGHPETDELIYIYNMMIDQLRHERLLQAEKSSFLGKLIEASPSGIVIFDFNGNVTLINPAALEMIELTAHEILGKSLDQITGRLTGELSLLEINTPKVVDLDGLRSYKCQMSTFTDLGYARTFITIEELSREIYLREKNAYEKVIKMMSHEVNNSIGAVNSILNSCLNYKDQLNAEDKEDYQAAINVSITRNNGLSDLMSNFARVIRVPEPIRHDIELISLLRSVVLLMEPEAGRKQVNWLWELDCRAFEIFADYQQLEQVFINILKNAIEAVDYLGTIRIQTFSSAQMVSIGNTGPGISKEVSSKLFSPFFSTTKNGQGIGLMLTREILYNHNFEFSLLTRGEWTEFKISLQTKIQHYT</sequence>
<evidence type="ECO:0000256" key="2">
    <source>
        <dbReference type="ARBA" id="ARBA00004141"/>
    </source>
</evidence>
<evidence type="ECO:0000256" key="7">
    <source>
        <dbReference type="ARBA" id="ARBA00022777"/>
    </source>
</evidence>
<dbReference type="PROSITE" id="PS50109">
    <property type="entry name" value="HIS_KIN"/>
    <property type="match status" value="1"/>
</dbReference>
<dbReference type="InterPro" id="IPR000014">
    <property type="entry name" value="PAS"/>
</dbReference>
<dbReference type="SUPFAM" id="SSF55785">
    <property type="entry name" value="PYP-like sensor domain (PAS domain)"/>
    <property type="match status" value="1"/>
</dbReference>
<evidence type="ECO:0000256" key="9">
    <source>
        <dbReference type="ARBA" id="ARBA00022989"/>
    </source>
</evidence>
<dbReference type="OrthoDB" id="1931120at2"/>
<dbReference type="EMBL" id="SJSL01000001">
    <property type="protein sequence ID" value="TCD02867.1"/>
    <property type="molecule type" value="Genomic_DNA"/>
</dbReference>
<evidence type="ECO:0000256" key="10">
    <source>
        <dbReference type="ARBA" id="ARBA00023012"/>
    </source>
</evidence>
<dbReference type="InterPro" id="IPR050351">
    <property type="entry name" value="BphY/WalK/GraS-like"/>
</dbReference>
<name>A0A4V2MLP6_9SPHI</name>
<dbReference type="CDD" id="cd00130">
    <property type="entry name" value="PAS"/>
    <property type="match status" value="1"/>
</dbReference>
<reference evidence="15 16" key="1">
    <citation type="submission" date="2019-02" db="EMBL/GenBank/DDBJ databases">
        <title>Pedobacter sp. RP-1-14 sp. nov., isolated from Arctic soil.</title>
        <authorList>
            <person name="Dahal R.H."/>
        </authorList>
    </citation>
    <scope>NUCLEOTIDE SEQUENCE [LARGE SCALE GENOMIC DNA]</scope>
    <source>
        <strain evidence="15 16">RP-1-14</strain>
    </source>
</reference>
<accession>A0A4V2MLP6</accession>
<dbReference type="SMART" id="SM00091">
    <property type="entry name" value="PAS"/>
    <property type="match status" value="1"/>
</dbReference>
<dbReference type="GO" id="GO:0005524">
    <property type="term" value="F:ATP binding"/>
    <property type="evidence" value="ECO:0007669"/>
    <property type="project" value="UniProtKB-KW"/>
</dbReference>